<dbReference type="HOGENOM" id="CLU_2454990_0_0_1"/>
<dbReference type="Proteomes" id="UP000053424">
    <property type="component" value="Unassembled WGS sequence"/>
</dbReference>
<evidence type="ECO:0000313" key="2">
    <source>
        <dbReference type="EMBL" id="KIM44492.1"/>
    </source>
</evidence>
<reference evidence="2 3" key="1">
    <citation type="submission" date="2014-04" db="EMBL/GenBank/DDBJ databases">
        <authorList>
            <consortium name="DOE Joint Genome Institute"/>
            <person name="Kuo A."/>
            <person name="Gay G."/>
            <person name="Dore J."/>
            <person name="Kohler A."/>
            <person name="Nagy L.G."/>
            <person name="Floudas D."/>
            <person name="Copeland A."/>
            <person name="Barry K.W."/>
            <person name="Cichocki N."/>
            <person name="Veneault-Fourrey C."/>
            <person name="LaButti K."/>
            <person name="Lindquist E.A."/>
            <person name="Lipzen A."/>
            <person name="Lundell T."/>
            <person name="Morin E."/>
            <person name="Murat C."/>
            <person name="Sun H."/>
            <person name="Tunlid A."/>
            <person name="Henrissat B."/>
            <person name="Grigoriev I.V."/>
            <person name="Hibbett D.S."/>
            <person name="Martin F."/>
            <person name="Nordberg H.P."/>
            <person name="Cantor M.N."/>
            <person name="Hua S.X."/>
        </authorList>
    </citation>
    <scope>NUCLEOTIDE SEQUENCE [LARGE SCALE GENOMIC DNA]</scope>
    <source>
        <strain evidence="3">h7</strain>
    </source>
</reference>
<dbReference type="EMBL" id="KN831773">
    <property type="protein sequence ID" value="KIM44492.1"/>
    <property type="molecule type" value="Genomic_DNA"/>
</dbReference>
<gene>
    <name evidence="2" type="ORF">M413DRAFT_442465</name>
</gene>
<evidence type="ECO:0000313" key="3">
    <source>
        <dbReference type="Proteomes" id="UP000053424"/>
    </source>
</evidence>
<organism evidence="2 3">
    <name type="scientific">Hebeloma cylindrosporum</name>
    <dbReference type="NCBI Taxonomy" id="76867"/>
    <lineage>
        <taxon>Eukaryota</taxon>
        <taxon>Fungi</taxon>
        <taxon>Dikarya</taxon>
        <taxon>Basidiomycota</taxon>
        <taxon>Agaricomycotina</taxon>
        <taxon>Agaricomycetes</taxon>
        <taxon>Agaricomycetidae</taxon>
        <taxon>Agaricales</taxon>
        <taxon>Agaricineae</taxon>
        <taxon>Hymenogastraceae</taxon>
        <taxon>Hebeloma</taxon>
    </lineage>
</organism>
<evidence type="ECO:0000256" key="1">
    <source>
        <dbReference type="SAM" id="Phobius"/>
    </source>
</evidence>
<accession>A0A0C2YTY5</accession>
<keyword evidence="3" id="KW-1185">Reference proteome</keyword>
<dbReference type="AlphaFoldDB" id="A0A0C2YTY5"/>
<keyword evidence="1" id="KW-1133">Transmembrane helix</keyword>
<proteinExistence type="predicted"/>
<sequence>MAAADDLLAELRSTHAQAIAVQCIAQELGWCDAPVTPFLPQQVESRDFTEMIEKGVKVNKLPIYLLKAPLTAGVLVCPTLFILQFVASY</sequence>
<name>A0A0C2YTY5_HEBCY</name>
<keyword evidence="1" id="KW-0812">Transmembrane</keyword>
<reference evidence="3" key="2">
    <citation type="submission" date="2015-01" db="EMBL/GenBank/DDBJ databases">
        <title>Evolutionary Origins and Diversification of the Mycorrhizal Mutualists.</title>
        <authorList>
            <consortium name="DOE Joint Genome Institute"/>
            <consortium name="Mycorrhizal Genomics Consortium"/>
            <person name="Kohler A."/>
            <person name="Kuo A."/>
            <person name="Nagy L.G."/>
            <person name="Floudas D."/>
            <person name="Copeland A."/>
            <person name="Barry K.W."/>
            <person name="Cichocki N."/>
            <person name="Veneault-Fourrey C."/>
            <person name="LaButti K."/>
            <person name="Lindquist E.A."/>
            <person name="Lipzen A."/>
            <person name="Lundell T."/>
            <person name="Morin E."/>
            <person name="Murat C."/>
            <person name="Riley R."/>
            <person name="Ohm R."/>
            <person name="Sun H."/>
            <person name="Tunlid A."/>
            <person name="Henrissat B."/>
            <person name="Grigoriev I.V."/>
            <person name="Hibbett D.S."/>
            <person name="Martin F."/>
        </authorList>
    </citation>
    <scope>NUCLEOTIDE SEQUENCE [LARGE SCALE GENOMIC DNA]</scope>
    <source>
        <strain evidence="3">h7</strain>
    </source>
</reference>
<protein>
    <submittedName>
        <fullName evidence="2">Uncharacterized protein</fullName>
    </submittedName>
</protein>
<keyword evidence="1" id="KW-0472">Membrane</keyword>
<feature type="transmembrane region" description="Helical" evidence="1">
    <location>
        <begin position="64"/>
        <end position="87"/>
    </location>
</feature>